<dbReference type="InterPro" id="IPR011990">
    <property type="entry name" value="TPR-like_helical_dom_sf"/>
</dbReference>
<evidence type="ECO:0008006" key="4">
    <source>
        <dbReference type="Google" id="ProtNLM"/>
    </source>
</evidence>
<keyword evidence="1" id="KW-1133">Transmembrane helix</keyword>
<sequence>MWNLLISLALGVAVALGIRFGTEFGWAAAVFPGLIVALAAYLVLARRTWKRLEVIFEGMQREVQAQKFDKAIQTLEGGFALAPWQFLVASQLHSNIGILQYIRKDFDAALPHLEKSFSRNWIARGMLAVARYKKRDLAGAKKVFEDAVKTNKKEGVLWSSYAWVLENEGEHEAAISVLGRAVQANGSDEKLKTSLQALQNGKKLKLGKLYAEQWFQFHLEAPPPQFVGGPGFRGNRRALYGR</sequence>
<evidence type="ECO:0000313" key="3">
    <source>
        <dbReference type="Proteomes" id="UP001162891"/>
    </source>
</evidence>
<dbReference type="RefSeq" id="WP_248356194.1">
    <property type="nucleotide sequence ID" value="NZ_AP025591.1"/>
</dbReference>
<feature type="transmembrane region" description="Helical" evidence="1">
    <location>
        <begin position="27"/>
        <end position="44"/>
    </location>
</feature>
<accession>A0ABN6MZM3</accession>
<dbReference type="EMBL" id="AP025591">
    <property type="protein sequence ID" value="BDG06410.1"/>
    <property type="molecule type" value="Genomic_DNA"/>
</dbReference>
<proteinExistence type="predicted"/>
<keyword evidence="1" id="KW-0472">Membrane</keyword>
<gene>
    <name evidence="2" type="ORF">AMOR_54060</name>
</gene>
<name>A0ABN6MZM3_9BACT</name>
<evidence type="ECO:0000313" key="2">
    <source>
        <dbReference type="EMBL" id="BDG06410.1"/>
    </source>
</evidence>
<evidence type="ECO:0000256" key="1">
    <source>
        <dbReference type="SAM" id="Phobius"/>
    </source>
</evidence>
<dbReference type="Gene3D" id="1.25.40.10">
    <property type="entry name" value="Tetratricopeptide repeat domain"/>
    <property type="match status" value="1"/>
</dbReference>
<organism evidence="2 3">
    <name type="scientific">Anaeromyxobacter oryzae</name>
    <dbReference type="NCBI Taxonomy" id="2918170"/>
    <lineage>
        <taxon>Bacteria</taxon>
        <taxon>Pseudomonadati</taxon>
        <taxon>Myxococcota</taxon>
        <taxon>Myxococcia</taxon>
        <taxon>Myxococcales</taxon>
        <taxon>Cystobacterineae</taxon>
        <taxon>Anaeromyxobacteraceae</taxon>
        <taxon>Anaeromyxobacter</taxon>
    </lineage>
</organism>
<dbReference type="SUPFAM" id="SSF48452">
    <property type="entry name" value="TPR-like"/>
    <property type="match status" value="1"/>
</dbReference>
<keyword evidence="3" id="KW-1185">Reference proteome</keyword>
<reference evidence="3" key="1">
    <citation type="journal article" date="2022" name="Int. J. Syst. Evol. Microbiol.">
        <title>Anaeromyxobacter oryzae sp. nov., Anaeromyxobacter diazotrophicus sp. nov. and Anaeromyxobacter paludicola sp. nov., isolated from paddy soils.</title>
        <authorList>
            <person name="Itoh H."/>
            <person name="Xu Z."/>
            <person name="Mise K."/>
            <person name="Masuda Y."/>
            <person name="Ushijima N."/>
            <person name="Hayakawa C."/>
            <person name="Shiratori Y."/>
            <person name="Senoo K."/>
        </authorList>
    </citation>
    <scope>NUCLEOTIDE SEQUENCE [LARGE SCALE GENOMIC DNA]</scope>
    <source>
        <strain evidence="3">Red232</strain>
    </source>
</reference>
<dbReference type="Proteomes" id="UP001162891">
    <property type="component" value="Chromosome"/>
</dbReference>
<protein>
    <recommendedName>
        <fullName evidence="4">Tetratricopeptide repeat protein</fullName>
    </recommendedName>
</protein>
<keyword evidence="1" id="KW-0812">Transmembrane</keyword>